<dbReference type="InParanoid" id="A0A024GE15"/>
<dbReference type="GO" id="GO:0045047">
    <property type="term" value="P:protein targeting to ER"/>
    <property type="evidence" value="ECO:0007669"/>
    <property type="project" value="InterPro"/>
</dbReference>
<keyword evidence="4" id="KW-1185">Reference proteome</keyword>
<comment type="caution">
    <text evidence="3">The sequence shown here is derived from an EMBL/GenBank/DDBJ whole genome shotgun (WGS) entry which is preliminary data.</text>
</comment>
<feature type="region of interest" description="Disordered" evidence="1">
    <location>
        <begin position="176"/>
        <end position="203"/>
    </location>
</feature>
<proteinExistence type="predicted"/>
<dbReference type="OrthoDB" id="18139at2759"/>
<dbReference type="AlphaFoldDB" id="A0A024GE15"/>
<reference evidence="3 4" key="1">
    <citation type="submission" date="2012-05" db="EMBL/GenBank/DDBJ databases">
        <title>Recombination and specialization in a pathogen metapopulation.</title>
        <authorList>
            <person name="Gardiner A."/>
            <person name="Kemen E."/>
            <person name="Schultz-Larsen T."/>
            <person name="MacLean D."/>
            <person name="Van Oosterhout C."/>
            <person name="Jones J.D.G."/>
        </authorList>
    </citation>
    <scope>NUCLEOTIDE SEQUENCE [LARGE SCALE GENOMIC DNA]</scope>
    <source>
        <strain evidence="3 4">Ac Nc2</strain>
    </source>
</reference>
<organism evidence="3 4">
    <name type="scientific">Albugo candida</name>
    <dbReference type="NCBI Taxonomy" id="65357"/>
    <lineage>
        <taxon>Eukaryota</taxon>
        <taxon>Sar</taxon>
        <taxon>Stramenopiles</taxon>
        <taxon>Oomycota</taxon>
        <taxon>Peronosporomycetes</taxon>
        <taxon>Albuginales</taxon>
        <taxon>Albuginaceae</taxon>
        <taxon>Albugo</taxon>
    </lineage>
</organism>
<evidence type="ECO:0000313" key="4">
    <source>
        <dbReference type="Proteomes" id="UP000053237"/>
    </source>
</evidence>
<dbReference type="GO" id="GO:0005739">
    <property type="term" value="C:mitochondrion"/>
    <property type="evidence" value="ECO:0007669"/>
    <property type="project" value="TreeGrafter"/>
</dbReference>
<accession>A0A024GE15</accession>
<evidence type="ECO:0000256" key="1">
    <source>
        <dbReference type="SAM" id="MobiDB-lite"/>
    </source>
</evidence>
<feature type="transmembrane region" description="Helical" evidence="2">
    <location>
        <begin position="28"/>
        <end position="53"/>
    </location>
</feature>
<dbReference type="STRING" id="65357.A0A024GE15"/>
<dbReference type="EMBL" id="CAIX01000085">
    <property type="protein sequence ID" value="CCI44998.1"/>
    <property type="molecule type" value="Genomic_DNA"/>
</dbReference>
<gene>
    <name evidence="3" type="ORF">BN9_058450</name>
</gene>
<keyword evidence="2" id="KW-0812">Transmembrane</keyword>
<feature type="compositionally biased region" description="Polar residues" evidence="1">
    <location>
        <begin position="176"/>
        <end position="185"/>
    </location>
</feature>
<evidence type="ECO:0000256" key="2">
    <source>
        <dbReference type="SAM" id="Phobius"/>
    </source>
</evidence>
<name>A0A024GE15_9STRA</name>
<sequence length="203" mass="23196">MAPNLKLIGITGILIVSSKWYLDTSNPVHVWLVRGGFFFSQCFIYALLLYLFYKAKHTKEIGTVKVEKDETFGQTNAETKLLSVSDYDQNICLEELQRIAIGSAVTAFLHWKWDLYPPLIIQAVNQPYALLYSPLAKIHLFQQRVWGKLRRPWTDNNALTMDSQWKRWNGTINSAISGDASSQTRKALKGKEKAKKGSTKKKQ</sequence>
<dbReference type="PANTHER" id="PTHR28112">
    <property type="entry name" value="SRP-INDEPENDENT TARGETING PROTEIN 3"/>
    <property type="match status" value="1"/>
</dbReference>
<dbReference type="PANTHER" id="PTHR28112:SF1">
    <property type="entry name" value="SRP-INDEPENDENT TARGETING PROTEIN 3"/>
    <property type="match status" value="1"/>
</dbReference>
<dbReference type="Pfam" id="PF10032">
    <property type="entry name" value="Pho88"/>
    <property type="match status" value="1"/>
</dbReference>
<dbReference type="InterPro" id="IPR012098">
    <property type="entry name" value="SND3_fun"/>
</dbReference>
<dbReference type="GO" id="GO:0005783">
    <property type="term" value="C:endoplasmic reticulum"/>
    <property type="evidence" value="ECO:0007669"/>
    <property type="project" value="InterPro"/>
</dbReference>
<keyword evidence="2" id="KW-0472">Membrane</keyword>
<protein>
    <submittedName>
        <fullName evidence="3">Uncharacterized protein</fullName>
    </submittedName>
</protein>
<keyword evidence="2" id="KW-1133">Transmembrane helix</keyword>
<evidence type="ECO:0000313" key="3">
    <source>
        <dbReference type="EMBL" id="CCI44998.1"/>
    </source>
</evidence>
<feature type="compositionally biased region" description="Basic residues" evidence="1">
    <location>
        <begin position="186"/>
        <end position="203"/>
    </location>
</feature>
<dbReference type="Proteomes" id="UP000053237">
    <property type="component" value="Unassembled WGS sequence"/>
</dbReference>